<feature type="region of interest" description="Disordered" evidence="1">
    <location>
        <begin position="143"/>
        <end position="182"/>
    </location>
</feature>
<proteinExistence type="predicted"/>
<name>A0A8J4FQE8_9CHLO</name>
<evidence type="ECO:0000313" key="3">
    <source>
        <dbReference type="Proteomes" id="UP000747110"/>
    </source>
</evidence>
<sequence>MSDAGDNKGSPRSWTQDELGAAVSSWDPYMKNVTLTHRFLVSDVASLFLGAKASEAALFNSLGSTAARNHPDDSLTLRSSLSRQGSQHGSSQGNGGRRLAQQAPQAPPIPITSEDGSVLSKIGSFAFEFIVITFIDVPFPPSPPLHPRKPPNLPGILNPQSTPEKPPSSPPSTPYGPPGNILGLSQQLGATRVFRVLRPPPTPPRPPLQPPSPPNPPPRFVYVSDMPGLGAIGATRSLVWWDDPDFASQLRPYRALQLVDWNKRPCSVPNNTCHSCTRAWLSRKASFMVSVFFREPVQLETIMIHQLKSPAVTLVRLLAWPLNLNDGNANSTIGNGDGAYQYLGAPVYDAITNGTDPTPCNGVLNITIPPKLSGVNKPVSLWGSQSKLPIRLLNSVVAGVEVTVTMPTKPSQATVIESIRFKGRVLYPKNPEMYEQWAL</sequence>
<protein>
    <submittedName>
        <fullName evidence="2">Uncharacterized protein</fullName>
    </submittedName>
</protein>
<organism evidence="2 3">
    <name type="scientific">Volvox reticuliferus</name>
    <dbReference type="NCBI Taxonomy" id="1737510"/>
    <lineage>
        <taxon>Eukaryota</taxon>
        <taxon>Viridiplantae</taxon>
        <taxon>Chlorophyta</taxon>
        <taxon>core chlorophytes</taxon>
        <taxon>Chlorophyceae</taxon>
        <taxon>CS clade</taxon>
        <taxon>Chlamydomonadales</taxon>
        <taxon>Volvocaceae</taxon>
        <taxon>Volvox</taxon>
    </lineage>
</organism>
<dbReference type="Proteomes" id="UP000747110">
    <property type="component" value="Unassembled WGS sequence"/>
</dbReference>
<reference evidence="2" key="1">
    <citation type="journal article" date="2021" name="Proc. Natl. Acad. Sci. U.S.A.">
        <title>Three genomes in the algal genus Volvox reveal the fate of a haploid sex-determining region after a transition to homothallism.</title>
        <authorList>
            <person name="Yamamoto K."/>
            <person name="Hamaji T."/>
            <person name="Kawai-Toyooka H."/>
            <person name="Matsuzaki R."/>
            <person name="Takahashi F."/>
            <person name="Nishimura Y."/>
            <person name="Kawachi M."/>
            <person name="Noguchi H."/>
            <person name="Minakuchi Y."/>
            <person name="Umen J.G."/>
            <person name="Toyoda A."/>
            <person name="Nozaki H."/>
        </authorList>
    </citation>
    <scope>NUCLEOTIDE SEQUENCE</scope>
    <source>
        <strain evidence="2">NIES-3786</strain>
    </source>
</reference>
<dbReference type="AlphaFoldDB" id="A0A8J4FQE8"/>
<evidence type="ECO:0000313" key="2">
    <source>
        <dbReference type="EMBL" id="GIL80162.1"/>
    </source>
</evidence>
<dbReference type="OrthoDB" id="532577at2759"/>
<keyword evidence="3" id="KW-1185">Reference proteome</keyword>
<dbReference type="EMBL" id="BNCP01000017">
    <property type="protein sequence ID" value="GIL80162.1"/>
    <property type="molecule type" value="Genomic_DNA"/>
</dbReference>
<feature type="compositionally biased region" description="Pro residues" evidence="1">
    <location>
        <begin position="164"/>
        <end position="177"/>
    </location>
</feature>
<evidence type="ECO:0000256" key="1">
    <source>
        <dbReference type="SAM" id="MobiDB-lite"/>
    </source>
</evidence>
<accession>A0A8J4FQE8</accession>
<feature type="compositionally biased region" description="Pro residues" evidence="1">
    <location>
        <begin position="198"/>
        <end position="219"/>
    </location>
</feature>
<gene>
    <name evidence="2" type="ORF">Vretifemale_9345</name>
</gene>
<feature type="compositionally biased region" description="Pro residues" evidence="1">
    <location>
        <begin position="143"/>
        <end position="153"/>
    </location>
</feature>
<feature type="region of interest" description="Disordered" evidence="1">
    <location>
        <begin position="196"/>
        <end position="220"/>
    </location>
</feature>
<comment type="caution">
    <text evidence="2">The sequence shown here is derived from an EMBL/GenBank/DDBJ whole genome shotgun (WGS) entry which is preliminary data.</text>
</comment>
<feature type="region of interest" description="Disordered" evidence="1">
    <location>
        <begin position="64"/>
        <end position="114"/>
    </location>
</feature>
<feature type="compositionally biased region" description="Low complexity" evidence="1">
    <location>
        <begin position="76"/>
        <end position="104"/>
    </location>
</feature>